<evidence type="ECO:0000256" key="1">
    <source>
        <dbReference type="ARBA" id="ARBA00004651"/>
    </source>
</evidence>
<keyword evidence="9" id="KW-1185">Reference proteome</keyword>
<dbReference type="PANTHER" id="PTHR30619:SF7">
    <property type="entry name" value="BETA-LACTAMASE DOMAIN PROTEIN"/>
    <property type="match status" value="1"/>
</dbReference>
<feature type="transmembrane region" description="Helical" evidence="6">
    <location>
        <begin position="29"/>
        <end position="59"/>
    </location>
</feature>
<dbReference type="AlphaFoldDB" id="A0A4P7QGV2"/>
<sequence>MTAVRAGSGQVEKGSKVALRELRLVPAALVMWAVSLAVILDAGWLAIAAISAAIVAGWVTRQRGQGVLSAAVGLAGLVLTATRKDRAEDFDYPMQLGGTLASAPREVTGGGIILELNVAGLPEPITVFLDPSAHTALDLAPGAWVNVKAFYSSATQPGLIPVTASGTLESSAPPEGFAAWTEHVARSLSTQVASTVGEASQGLIPGMVLGDTSLQSEAEQQLYIETGLSHLSAVSGANVTLVCAAAVLVCRMLSLGPRVQTAAAAAALAVFVGLVGTEPSVLRAAVTGIVGLIAVVGSRKMEPVHALAIAIIVCLAISSGLAANFGFALSCAATAGIVALSPLLYKLFAPLGLPDIVGRGLAVAVAADAVTMPIIALMAGEVSIVSVLANVLVTPATAPVTILGLAAAGLALLPWDVPAQVVLCLIEPFTWWINTVALGTRAAPIATVPAQPLAVIVAYGWILVGLVYARPRLTVAVTILALTLAALGGQERAGGEVDVGRLTQHVVNLEEDIEPIPAGTQVIIVLERGPERDRPTRTAGGIPVLYPNRDGPVRLYSDGSQRAADGRF</sequence>
<keyword evidence="5 6" id="KW-0472">Membrane</keyword>
<evidence type="ECO:0000256" key="5">
    <source>
        <dbReference type="ARBA" id="ARBA00023136"/>
    </source>
</evidence>
<feature type="transmembrane region" description="Helical" evidence="6">
    <location>
        <begin position="281"/>
        <end position="297"/>
    </location>
</feature>
<evidence type="ECO:0000313" key="9">
    <source>
        <dbReference type="Proteomes" id="UP000296352"/>
    </source>
</evidence>
<feature type="transmembrane region" description="Helical" evidence="6">
    <location>
        <begin position="327"/>
        <end position="348"/>
    </location>
</feature>
<dbReference type="InterPro" id="IPR004477">
    <property type="entry name" value="ComEC_N"/>
</dbReference>
<feature type="transmembrane region" description="Helical" evidence="6">
    <location>
        <begin position="304"/>
        <end position="321"/>
    </location>
</feature>
<keyword evidence="3 6" id="KW-0812">Transmembrane</keyword>
<evidence type="ECO:0000256" key="2">
    <source>
        <dbReference type="ARBA" id="ARBA00022475"/>
    </source>
</evidence>
<protein>
    <submittedName>
        <fullName evidence="8">Competence protein</fullName>
    </submittedName>
</protein>
<accession>A0A4P7QGV2</accession>
<evidence type="ECO:0000313" key="8">
    <source>
        <dbReference type="EMBL" id="QCB29002.1"/>
    </source>
</evidence>
<feature type="transmembrane region" description="Helical" evidence="6">
    <location>
        <begin position="259"/>
        <end position="275"/>
    </location>
</feature>
<dbReference type="InterPro" id="IPR052159">
    <property type="entry name" value="Competence_DNA_uptake"/>
</dbReference>
<feature type="transmembrane region" description="Helical" evidence="6">
    <location>
        <begin position="360"/>
        <end position="380"/>
    </location>
</feature>
<comment type="subcellular location">
    <subcellularLocation>
        <location evidence="1">Cell membrane</location>
        <topology evidence="1">Multi-pass membrane protein</topology>
    </subcellularLocation>
</comment>
<dbReference type="PANTHER" id="PTHR30619">
    <property type="entry name" value="DNA INTERNALIZATION/COMPETENCE PROTEIN COMEC/REC2"/>
    <property type="match status" value="1"/>
</dbReference>
<dbReference type="RefSeq" id="WP_342773404.1">
    <property type="nucleotide sequence ID" value="NZ_CP039247.1"/>
</dbReference>
<keyword evidence="2" id="KW-1003">Cell membrane</keyword>
<dbReference type="NCBIfam" id="TIGR00360">
    <property type="entry name" value="ComEC_N-term"/>
    <property type="match status" value="1"/>
</dbReference>
<evidence type="ECO:0000256" key="4">
    <source>
        <dbReference type="ARBA" id="ARBA00022989"/>
    </source>
</evidence>
<dbReference type="Proteomes" id="UP000296352">
    <property type="component" value="Chromosome"/>
</dbReference>
<feature type="transmembrane region" description="Helical" evidence="6">
    <location>
        <begin position="392"/>
        <end position="413"/>
    </location>
</feature>
<proteinExistence type="predicted"/>
<evidence type="ECO:0000259" key="7">
    <source>
        <dbReference type="Pfam" id="PF03772"/>
    </source>
</evidence>
<evidence type="ECO:0000256" key="3">
    <source>
        <dbReference type="ARBA" id="ARBA00022692"/>
    </source>
</evidence>
<feature type="transmembrane region" description="Helical" evidence="6">
    <location>
        <begin position="420"/>
        <end position="438"/>
    </location>
</feature>
<feature type="domain" description="ComEC/Rec2-related protein" evidence="7">
    <location>
        <begin position="207"/>
        <end position="469"/>
    </location>
</feature>
<dbReference type="GO" id="GO:0005886">
    <property type="term" value="C:plasma membrane"/>
    <property type="evidence" value="ECO:0007669"/>
    <property type="project" value="UniProtKB-SubCell"/>
</dbReference>
<reference evidence="8 9" key="1">
    <citation type="submission" date="2019-04" db="EMBL/GenBank/DDBJ databases">
        <title>Corynebacterium endometrii sp. nov., isolated from the uterus of a cow with endometritis.</title>
        <authorList>
            <person name="Ballas P."/>
            <person name="Ruckert C."/>
            <person name="Wagener K."/>
            <person name="Drillich M."/>
            <person name="Kaempfer P."/>
            <person name="Busse H.-J."/>
            <person name="Ehling-Schulz M."/>
        </authorList>
    </citation>
    <scope>NUCLEOTIDE SEQUENCE [LARGE SCALE GENOMIC DNA]</scope>
    <source>
        <strain evidence="8 9">LMM-1653</strain>
    </source>
</reference>
<dbReference type="KEGG" id="cee:CENDO_08660"/>
<dbReference type="EMBL" id="CP039247">
    <property type="protein sequence ID" value="QCB29002.1"/>
    <property type="molecule type" value="Genomic_DNA"/>
</dbReference>
<feature type="transmembrane region" description="Helical" evidence="6">
    <location>
        <begin position="450"/>
        <end position="469"/>
    </location>
</feature>
<evidence type="ECO:0000256" key="6">
    <source>
        <dbReference type="SAM" id="Phobius"/>
    </source>
</evidence>
<name>A0A4P7QGV2_9CORY</name>
<dbReference type="Pfam" id="PF03772">
    <property type="entry name" value="Competence"/>
    <property type="match status" value="1"/>
</dbReference>
<organism evidence="8 9">
    <name type="scientific">Corynebacterium endometrii</name>
    <dbReference type="NCBI Taxonomy" id="2488819"/>
    <lineage>
        <taxon>Bacteria</taxon>
        <taxon>Bacillati</taxon>
        <taxon>Actinomycetota</taxon>
        <taxon>Actinomycetes</taxon>
        <taxon>Mycobacteriales</taxon>
        <taxon>Corynebacteriaceae</taxon>
        <taxon>Corynebacterium</taxon>
    </lineage>
</organism>
<gene>
    <name evidence="8" type="ORF">CENDO_08660</name>
</gene>
<keyword evidence="4 6" id="KW-1133">Transmembrane helix</keyword>